<reference evidence="3 4" key="1">
    <citation type="submission" date="2023-03" db="EMBL/GenBank/DDBJ databases">
        <title>NovoSphingobium album sp. nov. isolated from polycyclic aromatic hydrocarbons- and heavy-metal polluted soil.</title>
        <authorList>
            <person name="Liu Z."/>
            <person name="Wang K."/>
        </authorList>
    </citation>
    <scope>NUCLEOTIDE SEQUENCE [LARGE SCALE GENOMIC DNA]</scope>
    <source>
        <strain evidence="3 4">H3SJ31-1</strain>
    </source>
</reference>
<dbReference type="RefSeq" id="WP_275227722.1">
    <property type="nucleotide sequence ID" value="NZ_JARESE010000020.1"/>
</dbReference>
<feature type="compositionally biased region" description="Basic and acidic residues" evidence="1">
    <location>
        <begin position="65"/>
        <end position="74"/>
    </location>
</feature>
<dbReference type="Proteomes" id="UP001216253">
    <property type="component" value="Unassembled WGS sequence"/>
</dbReference>
<feature type="compositionally biased region" description="Basic and acidic residues" evidence="1">
    <location>
        <begin position="108"/>
        <end position="117"/>
    </location>
</feature>
<feature type="transmembrane region" description="Helical" evidence="2">
    <location>
        <begin position="9"/>
        <end position="27"/>
    </location>
</feature>
<comment type="caution">
    <text evidence="3">The sequence shown here is derived from an EMBL/GenBank/DDBJ whole genome shotgun (WGS) entry which is preliminary data.</text>
</comment>
<dbReference type="EMBL" id="JARESE010000020">
    <property type="protein sequence ID" value="MDE8651616.1"/>
    <property type="molecule type" value="Genomic_DNA"/>
</dbReference>
<organism evidence="3 4">
    <name type="scientific">Novosphingobium album</name>
    <name type="common">ex Liu et al. 2023</name>
    <dbReference type="NCBI Taxonomy" id="3031130"/>
    <lineage>
        <taxon>Bacteria</taxon>
        <taxon>Pseudomonadati</taxon>
        <taxon>Pseudomonadota</taxon>
        <taxon>Alphaproteobacteria</taxon>
        <taxon>Sphingomonadales</taxon>
        <taxon>Sphingomonadaceae</taxon>
        <taxon>Novosphingobium</taxon>
    </lineage>
</organism>
<keyword evidence="2" id="KW-0472">Membrane</keyword>
<proteinExistence type="predicted"/>
<protein>
    <submittedName>
        <fullName evidence="3">Uncharacterized protein</fullName>
    </submittedName>
</protein>
<evidence type="ECO:0000256" key="1">
    <source>
        <dbReference type="SAM" id="MobiDB-lite"/>
    </source>
</evidence>
<feature type="region of interest" description="Disordered" evidence="1">
    <location>
        <begin position="45"/>
        <end position="133"/>
    </location>
</feature>
<keyword evidence="2" id="KW-1133">Transmembrane helix</keyword>
<keyword evidence="4" id="KW-1185">Reference proteome</keyword>
<evidence type="ECO:0000256" key="2">
    <source>
        <dbReference type="SAM" id="Phobius"/>
    </source>
</evidence>
<accession>A0ABT5WNK4</accession>
<evidence type="ECO:0000313" key="3">
    <source>
        <dbReference type="EMBL" id="MDE8651616.1"/>
    </source>
</evidence>
<feature type="compositionally biased region" description="Low complexity" evidence="1">
    <location>
        <begin position="45"/>
        <end position="55"/>
    </location>
</feature>
<sequence length="133" mass="14057">MEKQSSHRIGFTLGMVAVVLVLVRLLVGTPEEESALSRAAAAQLAARQAGEAAPGDDAQAVPEPAKPRVSERPAPDPVEDQDVVTMDAVPDEQLIDDASGSDPSAMTEPERPEHEAEAPATRSRGVPVDHRAY</sequence>
<keyword evidence="2" id="KW-0812">Transmembrane</keyword>
<gene>
    <name evidence="3" type="ORF">PYV00_07770</name>
</gene>
<name>A0ABT5WNK4_9SPHN</name>
<evidence type="ECO:0000313" key="4">
    <source>
        <dbReference type="Proteomes" id="UP001216253"/>
    </source>
</evidence>